<dbReference type="RefSeq" id="WP_007869626.1">
    <property type="nucleotide sequence ID" value="NZ_KQ235875.1"/>
</dbReference>
<evidence type="ECO:0000313" key="4">
    <source>
        <dbReference type="EMBL" id="KMW13253.1"/>
    </source>
</evidence>
<feature type="signal peptide" evidence="3">
    <location>
        <begin position="1"/>
        <end position="18"/>
    </location>
</feature>
<gene>
    <name evidence="4" type="ORF">HMPREF9470_00174</name>
</gene>
<evidence type="ECO:0000256" key="1">
    <source>
        <dbReference type="ARBA" id="ARBA00022729"/>
    </source>
</evidence>
<dbReference type="GeneID" id="93163655"/>
<dbReference type="Pfam" id="PF03480">
    <property type="entry name" value="DctP"/>
    <property type="match status" value="1"/>
</dbReference>
<dbReference type="PANTHER" id="PTHR33376">
    <property type="match status" value="1"/>
</dbReference>
<dbReference type="PATRIC" id="fig|742734.4.peg.187"/>
<dbReference type="EMBL" id="ADLK01000045">
    <property type="protein sequence ID" value="KMW13253.1"/>
    <property type="molecule type" value="Genomic_DNA"/>
</dbReference>
<proteinExistence type="predicted"/>
<evidence type="ECO:0000313" key="5">
    <source>
        <dbReference type="Proteomes" id="UP000037392"/>
    </source>
</evidence>
<feature type="compositionally biased region" description="Basic and acidic residues" evidence="2">
    <location>
        <begin position="37"/>
        <end position="46"/>
    </location>
</feature>
<dbReference type="Proteomes" id="UP000037392">
    <property type="component" value="Unassembled WGS sequence"/>
</dbReference>
<sequence>MKKHVLALAMAASMAALTACGSMPGMGVTQAPATEAAKTEAAKAEEAQSGDSKAEIPAPAADDKVYTLKISTSQTDQSLITQAYMKLADRVKENSNGRLEIEVFPSSQLGNDEDVIEQAIQGAGIAVNTDAARMGTYVKDMGILMMGYFADNYEECRKITETDTFKGWENELADKHGIRVLAFDFYDGPRHFMTNKEVKTPEDLKGLRVRTIGAEVCTESIEAMGGTPIAMAWGEVYNGIQSKALDACEAQNTSTYPSRIYEVCKYQTKTGHFQLLQALVCGESWFKSLPEDLQKILVDTAREVGAESAADVLTEAENCEKKMVEAGLTIVEPDVEAFKTAVEPAYEKLGYTELREQLYKEIGKTN</sequence>
<reference evidence="4 5" key="1">
    <citation type="submission" date="2011-04" db="EMBL/GenBank/DDBJ databases">
        <title>The Genome Sequence of Clostridium citroniae WAL-19142.</title>
        <authorList>
            <consortium name="The Broad Institute Genome Sequencing Platform"/>
            <person name="Earl A."/>
            <person name="Ward D."/>
            <person name="Feldgarden M."/>
            <person name="Gevers D."/>
            <person name="Warren Y.A."/>
            <person name="Tyrrell K.L."/>
            <person name="Citron D.M."/>
            <person name="Goldstein E.J."/>
            <person name="Daigneault M."/>
            <person name="Allen-Vercoe E."/>
            <person name="Young S.K."/>
            <person name="Zeng Q."/>
            <person name="Gargeya S."/>
            <person name="Fitzgerald M."/>
            <person name="Haas B."/>
            <person name="Abouelleil A."/>
            <person name="Alvarado L."/>
            <person name="Arachchi H.M."/>
            <person name="Berlin A."/>
            <person name="Brown A."/>
            <person name="Chapman S.B."/>
            <person name="Chen Z."/>
            <person name="Dunbar C."/>
            <person name="Freedman E."/>
            <person name="Gearin G."/>
            <person name="Gellesch M."/>
            <person name="Goldberg J."/>
            <person name="Griggs A."/>
            <person name="Gujja S."/>
            <person name="Heilman E.R."/>
            <person name="Heiman D."/>
            <person name="Howarth C."/>
            <person name="Larson L."/>
            <person name="Lui A."/>
            <person name="MacDonald P.J."/>
            <person name="Mehta T."/>
            <person name="Montmayeur A."/>
            <person name="Murphy C."/>
            <person name="Neiman D."/>
            <person name="Pearson M."/>
            <person name="Priest M."/>
            <person name="Roberts A."/>
            <person name="Saif S."/>
            <person name="Shea T."/>
            <person name="Shenoy N."/>
            <person name="Sisk P."/>
            <person name="Stolte C."/>
            <person name="Sykes S."/>
            <person name="White J."/>
            <person name="Yandava C."/>
            <person name="Wortman J."/>
            <person name="Nusbaum C."/>
            <person name="Birren B."/>
        </authorList>
    </citation>
    <scope>NUCLEOTIDE SEQUENCE [LARGE SCALE GENOMIC DNA]</scope>
    <source>
        <strain evidence="4 5">WAL-19142</strain>
    </source>
</reference>
<evidence type="ECO:0000256" key="2">
    <source>
        <dbReference type="SAM" id="MobiDB-lite"/>
    </source>
</evidence>
<feature type="chain" id="PRO_5039066687" evidence="3">
    <location>
        <begin position="19"/>
        <end position="366"/>
    </location>
</feature>
<dbReference type="NCBIfam" id="NF037995">
    <property type="entry name" value="TRAP_S1"/>
    <property type="match status" value="1"/>
</dbReference>
<keyword evidence="1 3" id="KW-0732">Signal</keyword>
<dbReference type="InterPro" id="IPR018389">
    <property type="entry name" value="DctP_fam"/>
</dbReference>
<protein>
    <submittedName>
        <fullName evidence="4">Uncharacterized protein</fullName>
    </submittedName>
</protein>
<evidence type="ECO:0000256" key="3">
    <source>
        <dbReference type="SAM" id="SignalP"/>
    </source>
</evidence>
<dbReference type="OrthoDB" id="9815946at2"/>
<dbReference type="GO" id="GO:0055085">
    <property type="term" value="P:transmembrane transport"/>
    <property type="evidence" value="ECO:0007669"/>
    <property type="project" value="InterPro"/>
</dbReference>
<organism evidence="4 5">
    <name type="scientific">[Clostridium] citroniae WAL-19142</name>
    <dbReference type="NCBI Taxonomy" id="742734"/>
    <lineage>
        <taxon>Bacteria</taxon>
        <taxon>Bacillati</taxon>
        <taxon>Bacillota</taxon>
        <taxon>Clostridia</taxon>
        <taxon>Lachnospirales</taxon>
        <taxon>Lachnospiraceae</taxon>
        <taxon>Enterocloster</taxon>
    </lineage>
</organism>
<dbReference type="Gene3D" id="3.40.190.170">
    <property type="entry name" value="Bacterial extracellular solute-binding protein, family 7"/>
    <property type="match status" value="1"/>
</dbReference>
<dbReference type="AlphaFoldDB" id="A0A0J9BK13"/>
<name>A0A0J9BK13_9FIRM</name>
<dbReference type="InterPro" id="IPR038404">
    <property type="entry name" value="TRAP_DctP_sf"/>
</dbReference>
<accession>A0A0J9BK13</accession>
<dbReference type="CDD" id="cd13669">
    <property type="entry name" value="PBP2_TRAP_TM0322_like"/>
    <property type="match status" value="1"/>
</dbReference>
<comment type="caution">
    <text evidence="4">The sequence shown here is derived from an EMBL/GenBank/DDBJ whole genome shotgun (WGS) entry which is preliminary data.</text>
</comment>
<dbReference type="PROSITE" id="PS51257">
    <property type="entry name" value="PROKAR_LIPOPROTEIN"/>
    <property type="match status" value="1"/>
</dbReference>
<dbReference type="PANTHER" id="PTHR33376:SF3">
    <property type="entry name" value="C4-DICARBOXYLATE-BINDING PROTEIN"/>
    <property type="match status" value="1"/>
</dbReference>
<feature type="region of interest" description="Disordered" evidence="2">
    <location>
        <begin position="37"/>
        <end position="58"/>
    </location>
</feature>